<dbReference type="SUPFAM" id="SSF47598">
    <property type="entry name" value="Ribbon-helix-helix"/>
    <property type="match status" value="1"/>
</dbReference>
<comment type="caution">
    <text evidence="2">The sequence shown here is derived from an EMBL/GenBank/DDBJ whole genome shotgun (WGS) entry which is preliminary data.</text>
</comment>
<evidence type="ECO:0000259" key="1">
    <source>
        <dbReference type="Pfam" id="PF03869"/>
    </source>
</evidence>
<dbReference type="Gene3D" id="1.10.1220.10">
    <property type="entry name" value="Met repressor-like"/>
    <property type="match status" value="1"/>
</dbReference>
<dbReference type="InterPro" id="IPR010985">
    <property type="entry name" value="Ribbon_hlx_hlx"/>
</dbReference>
<feature type="domain" description="Arc-like DNA binding" evidence="1">
    <location>
        <begin position="12"/>
        <end position="50"/>
    </location>
</feature>
<evidence type="ECO:0000313" key="3">
    <source>
        <dbReference type="Proteomes" id="UP000038011"/>
    </source>
</evidence>
<dbReference type="GO" id="GO:0006355">
    <property type="term" value="P:regulation of DNA-templated transcription"/>
    <property type="evidence" value="ECO:0007669"/>
    <property type="project" value="InterPro"/>
</dbReference>
<dbReference type="InterPro" id="IPR005569">
    <property type="entry name" value="Arc_DNA-bd_dom"/>
</dbReference>
<name>A0A0M9GL24_9HYPH</name>
<dbReference type="PATRIC" id="fig|1514904.3.peg.2660"/>
<proteinExistence type="predicted"/>
<dbReference type="STRING" id="1514904.SU32_16260"/>
<dbReference type="Pfam" id="PF03869">
    <property type="entry name" value="Arc"/>
    <property type="match status" value="1"/>
</dbReference>
<dbReference type="AlphaFoldDB" id="A0A0M9GL24"/>
<evidence type="ECO:0000313" key="2">
    <source>
        <dbReference type="EMBL" id="KPA99958.1"/>
    </source>
</evidence>
<dbReference type="EMBL" id="JXMU01000036">
    <property type="protein sequence ID" value="KPA99958.1"/>
    <property type="molecule type" value="Genomic_DNA"/>
</dbReference>
<dbReference type="Proteomes" id="UP000038011">
    <property type="component" value="Unassembled WGS sequence"/>
</dbReference>
<dbReference type="RefSeq" id="WP_054000438.1">
    <property type="nucleotide sequence ID" value="NZ_JXMU01000036.1"/>
</dbReference>
<reference evidence="2 3" key="1">
    <citation type="submission" date="2015-01" db="EMBL/GenBank/DDBJ databases">
        <title>Ahrensia donghaiensis sp. nov., a novel dimethylsulphoniopropionate-cleavage bacterium isolated from seawater and emended descriptions of the genus Ahrensia and Ahrensia kielensis.</title>
        <authorList>
            <person name="Liu J."/>
        </authorList>
    </citation>
    <scope>NUCLEOTIDE SEQUENCE [LARGE SCALE GENOMIC DNA]</scope>
    <source>
        <strain evidence="2 3">LZD062</strain>
    </source>
</reference>
<dbReference type="InterPro" id="IPR013321">
    <property type="entry name" value="Arc_rbn_hlx_hlx"/>
</dbReference>
<sequence>MSDDSKYPSELAERFQVRMPEGLRDRIKEAAERSGRSMNAEILQALEQHFPPQPSIFEVLERVHEAIDLAQQSNGLPYRRMLIESLDELSERVSSGLETDQFVSMTLPNHHKQMSDFTARFKRWKRASEYGVELSDLKRELERGLFANAGHDKIALAIKSFKEGDVNAALKLFRLDKTKFAEPEKSYQAIEDHLRNFYAENWGPPDSAGEF</sequence>
<keyword evidence="3" id="KW-1185">Reference proteome</keyword>
<gene>
    <name evidence="2" type="ORF">SU32_16260</name>
</gene>
<accession>A0A0M9GL24</accession>
<dbReference type="GO" id="GO:0003677">
    <property type="term" value="F:DNA binding"/>
    <property type="evidence" value="ECO:0007669"/>
    <property type="project" value="InterPro"/>
</dbReference>
<organism evidence="2 3">
    <name type="scientific">Ahrensia marina</name>
    <dbReference type="NCBI Taxonomy" id="1514904"/>
    <lineage>
        <taxon>Bacteria</taxon>
        <taxon>Pseudomonadati</taxon>
        <taxon>Pseudomonadota</taxon>
        <taxon>Alphaproteobacteria</taxon>
        <taxon>Hyphomicrobiales</taxon>
        <taxon>Ahrensiaceae</taxon>
        <taxon>Ahrensia</taxon>
    </lineage>
</organism>
<protein>
    <recommendedName>
        <fullName evidence="1">Arc-like DNA binding domain-containing protein</fullName>
    </recommendedName>
</protein>
<dbReference type="OrthoDB" id="6890552at2"/>